<dbReference type="PROSITE" id="PS50157">
    <property type="entry name" value="ZINC_FINGER_C2H2_2"/>
    <property type="match status" value="5"/>
</dbReference>
<dbReference type="GO" id="GO:0032259">
    <property type="term" value="P:methylation"/>
    <property type="evidence" value="ECO:0007669"/>
    <property type="project" value="UniProtKB-KW"/>
</dbReference>
<dbReference type="CDD" id="cd19193">
    <property type="entry name" value="PR-SET_PRDM7_9"/>
    <property type="match status" value="1"/>
</dbReference>
<evidence type="ECO:0000256" key="8">
    <source>
        <dbReference type="ARBA" id="ARBA00022771"/>
    </source>
</evidence>
<evidence type="ECO:0000256" key="1">
    <source>
        <dbReference type="ARBA" id="ARBA00004123"/>
    </source>
</evidence>
<evidence type="ECO:0000259" key="18">
    <source>
        <dbReference type="PROSITE" id="PS50806"/>
    </source>
</evidence>
<dbReference type="SUPFAM" id="SSF82199">
    <property type="entry name" value="SET domain"/>
    <property type="match status" value="1"/>
</dbReference>
<sequence>MDEKQYSELSRYFTLKEWNNMSEYDRIRYYNILENYKVLHSLDLTTKRPDFMCVTKRPSERDEWPSKHKHAKHAAKMKSKVGIVPSKEENAWLFNPSPGVLARDIQEDFLGFPEADYVGETGGPSALNEAIKKLESEIQNLVEVDTGSAEEAESPKRRYPKRSVTRKDYAEGSLPDDDDYIFCDDCNQEWEGDCPVHGPLTAVEDTKVPPDPTDPTRADRTVPPQLCIAQSGISGAGYGVWTSVPLAKGLRFGPYEGVKVKSSNSNGYCWQIRRNSRPLYCVDAQDCGVANWMRYVNCARHEEEQNLMAFQYKGEMYYRTFKHVPAHAELLVWYGDDYGRELGIDVESFHKPQQKQSHNVFRCVGCGITYSSPVYLEKHVKYCHGMKGSRLSNNSAPCRLKYSSSNSNDSTATGGNRLCHYNGHEKTYGNSNHVKYSCTSDTRDRRCFKKSELLEHITDKMHQGRLHGQKLRHTISVNAHTATHTGENCHEDEKYGQTCTARQSLFKWQTNDTGEKSYVCTECGYKSAKRSNLVRHSQIHTGDKPFVCNDCGYKCAHSSTLVTHSRIHTGEKPFVCNVCGYKCAHSYTLVRHSRIHTGEKHFVCNECGRKFTQRSNLIMHTSKKCNNTSARTSNHISHSPTHTKAQTDSHTNAPSEVSKPNATHSQTAMNLISEE</sequence>
<evidence type="ECO:0000256" key="13">
    <source>
        <dbReference type="ARBA" id="ARBA00023242"/>
    </source>
</evidence>
<keyword evidence="9" id="KW-0862">Zinc</keyword>
<dbReference type="FunFam" id="3.30.160.60:FF:001370">
    <property type="entry name" value="Zinc finger protein"/>
    <property type="match status" value="1"/>
</dbReference>
<keyword evidence="13" id="KW-0539">Nucleus</keyword>
<feature type="domain" description="KRAB-related" evidence="18">
    <location>
        <begin position="1"/>
        <end position="64"/>
    </location>
</feature>
<dbReference type="PROSITE" id="PS00028">
    <property type="entry name" value="ZINC_FINGER_C2H2_1"/>
    <property type="match status" value="4"/>
</dbReference>
<feature type="compositionally biased region" description="Basic and acidic residues" evidence="15">
    <location>
        <begin position="204"/>
        <end position="220"/>
    </location>
</feature>
<feature type="domain" description="C2H2-type" evidence="16">
    <location>
        <begin position="518"/>
        <end position="545"/>
    </location>
</feature>
<comment type="similarity">
    <text evidence="2">Belongs to the krueppel C2H2-type zinc-finger protein family.</text>
</comment>
<dbReference type="PROSITE" id="PS50806">
    <property type="entry name" value="KRAB_RELATED"/>
    <property type="match status" value="1"/>
</dbReference>
<evidence type="ECO:0000256" key="10">
    <source>
        <dbReference type="ARBA" id="ARBA00023015"/>
    </source>
</evidence>
<evidence type="ECO:0000259" key="16">
    <source>
        <dbReference type="PROSITE" id="PS50157"/>
    </source>
</evidence>
<evidence type="ECO:0000256" key="3">
    <source>
        <dbReference type="ARBA" id="ARBA00022603"/>
    </source>
</evidence>
<dbReference type="GO" id="GO:0042054">
    <property type="term" value="F:histone methyltransferase activity"/>
    <property type="evidence" value="ECO:0007669"/>
    <property type="project" value="InterPro"/>
</dbReference>
<evidence type="ECO:0000256" key="14">
    <source>
        <dbReference type="PROSITE-ProRule" id="PRU00042"/>
    </source>
</evidence>
<dbReference type="Gene3D" id="3.30.160.60">
    <property type="entry name" value="Classic Zinc Finger"/>
    <property type="match status" value="4"/>
</dbReference>
<keyword evidence="10" id="KW-0805">Transcription regulation</keyword>
<comment type="caution">
    <text evidence="19">The sequence shown here is derived from an EMBL/GenBank/DDBJ whole genome shotgun (WGS) entry which is preliminary data.</text>
</comment>
<dbReference type="PROSITE" id="PS50280">
    <property type="entry name" value="SET"/>
    <property type="match status" value="1"/>
</dbReference>
<dbReference type="GO" id="GO:0008270">
    <property type="term" value="F:zinc ion binding"/>
    <property type="evidence" value="ECO:0007669"/>
    <property type="project" value="UniProtKB-KW"/>
</dbReference>
<dbReference type="InterPro" id="IPR044417">
    <property type="entry name" value="PRDM7_9_PR-SET"/>
</dbReference>
<dbReference type="InterPro" id="IPR050331">
    <property type="entry name" value="Zinc_finger"/>
</dbReference>
<dbReference type="InterPro" id="IPR046341">
    <property type="entry name" value="SET_dom_sf"/>
</dbReference>
<feature type="domain" description="C2H2-type" evidence="16">
    <location>
        <begin position="546"/>
        <end position="573"/>
    </location>
</feature>
<evidence type="ECO:0008006" key="21">
    <source>
        <dbReference type="Google" id="ProtNLM"/>
    </source>
</evidence>
<accession>A0A6L2P963</accession>
<dbReference type="GO" id="GO:0008170">
    <property type="term" value="F:N-methyltransferase activity"/>
    <property type="evidence" value="ECO:0007669"/>
    <property type="project" value="UniProtKB-ARBA"/>
</dbReference>
<dbReference type="AlphaFoldDB" id="A0A6L2P963"/>
<name>A0A6L2P963_COPFO</name>
<dbReference type="Pfam" id="PF21549">
    <property type="entry name" value="PRDM2_PR"/>
    <property type="match status" value="1"/>
</dbReference>
<dbReference type="InterPro" id="IPR036236">
    <property type="entry name" value="Znf_C2H2_sf"/>
</dbReference>
<feature type="domain" description="SET" evidence="17">
    <location>
        <begin position="224"/>
        <end position="335"/>
    </location>
</feature>
<dbReference type="SUPFAM" id="SSF57667">
    <property type="entry name" value="beta-beta-alpha zinc fingers"/>
    <property type="match status" value="3"/>
</dbReference>
<dbReference type="GO" id="GO:0006355">
    <property type="term" value="P:regulation of DNA-templated transcription"/>
    <property type="evidence" value="ECO:0007669"/>
    <property type="project" value="InterPro"/>
</dbReference>
<dbReference type="InterPro" id="IPR013087">
    <property type="entry name" value="Znf_C2H2_type"/>
</dbReference>
<keyword evidence="6" id="KW-0479">Metal-binding</keyword>
<dbReference type="InParanoid" id="A0A6L2P963"/>
<keyword evidence="11" id="KW-0238">DNA-binding</keyword>
<evidence type="ECO:0000256" key="11">
    <source>
        <dbReference type="ARBA" id="ARBA00023125"/>
    </source>
</evidence>
<feature type="region of interest" description="Disordered" evidence="15">
    <location>
        <begin position="626"/>
        <end position="675"/>
    </location>
</feature>
<keyword evidence="4" id="KW-0808">Transferase</keyword>
<dbReference type="GO" id="GO:0008757">
    <property type="term" value="F:S-adenosylmethionine-dependent methyltransferase activity"/>
    <property type="evidence" value="ECO:0007669"/>
    <property type="project" value="UniProtKB-ARBA"/>
</dbReference>
<evidence type="ECO:0000313" key="20">
    <source>
        <dbReference type="Proteomes" id="UP000502823"/>
    </source>
</evidence>
<feature type="domain" description="C2H2-type" evidence="16">
    <location>
        <begin position="574"/>
        <end position="601"/>
    </location>
</feature>
<reference evidence="20" key="1">
    <citation type="submission" date="2020-01" db="EMBL/GenBank/DDBJ databases">
        <title>Draft genome sequence of the Termite Coptotermes fromosanus.</title>
        <authorList>
            <person name="Itakura S."/>
            <person name="Yosikawa Y."/>
            <person name="Umezawa K."/>
        </authorList>
    </citation>
    <scope>NUCLEOTIDE SEQUENCE [LARGE SCALE GENOMIC DNA]</scope>
</reference>
<dbReference type="PANTHER" id="PTHR16515:SF66">
    <property type="entry name" value="C2H2-TYPE DOMAIN-CONTAINING PROTEIN"/>
    <property type="match status" value="1"/>
</dbReference>
<dbReference type="SMART" id="SM00317">
    <property type="entry name" value="SET"/>
    <property type="match status" value="1"/>
</dbReference>
<evidence type="ECO:0000313" key="19">
    <source>
        <dbReference type="EMBL" id="GFG28833.1"/>
    </source>
</evidence>
<dbReference type="Proteomes" id="UP000502823">
    <property type="component" value="Unassembled WGS sequence"/>
</dbReference>
<dbReference type="EMBL" id="BLKM01009919">
    <property type="protein sequence ID" value="GFG28833.1"/>
    <property type="molecule type" value="Genomic_DNA"/>
</dbReference>
<comment type="subcellular location">
    <subcellularLocation>
        <location evidence="1">Nucleus</location>
    </subcellularLocation>
</comment>
<feature type="domain" description="C2H2-type" evidence="16">
    <location>
        <begin position="602"/>
        <end position="632"/>
    </location>
</feature>
<dbReference type="InterPro" id="IPR036051">
    <property type="entry name" value="KRAB_dom_sf"/>
</dbReference>
<evidence type="ECO:0000256" key="7">
    <source>
        <dbReference type="ARBA" id="ARBA00022737"/>
    </source>
</evidence>
<dbReference type="InterPro" id="IPR001214">
    <property type="entry name" value="SET_dom"/>
</dbReference>
<evidence type="ECO:0000256" key="12">
    <source>
        <dbReference type="ARBA" id="ARBA00023163"/>
    </source>
</evidence>
<organism evidence="19 20">
    <name type="scientific">Coptotermes formosanus</name>
    <name type="common">Formosan subterranean termite</name>
    <dbReference type="NCBI Taxonomy" id="36987"/>
    <lineage>
        <taxon>Eukaryota</taxon>
        <taxon>Metazoa</taxon>
        <taxon>Ecdysozoa</taxon>
        <taxon>Arthropoda</taxon>
        <taxon>Hexapoda</taxon>
        <taxon>Insecta</taxon>
        <taxon>Pterygota</taxon>
        <taxon>Neoptera</taxon>
        <taxon>Polyneoptera</taxon>
        <taxon>Dictyoptera</taxon>
        <taxon>Blattodea</taxon>
        <taxon>Blattoidea</taxon>
        <taxon>Termitoidae</taxon>
        <taxon>Rhinotermitidae</taxon>
        <taxon>Coptotermes</taxon>
    </lineage>
</organism>
<feature type="domain" description="C2H2-type" evidence="16">
    <location>
        <begin position="361"/>
        <end position="389"/>
    </location>
</feature>
<dbReference type="FunFam" id="3.30.160.60:FF:001573">
    <property type="entry name" value="Zinc finger protein 407"/>
    <property type="match status" value="1"/>
</dbReference>
<evidence type="ECO:0000256" key="2">
    <source>
        <dbReference type="ARBA" id="ARBA00006991"/>
    </source>
</evidence>
<dbReference type="SUPFAM" id="SSF109640">
    <property type="entry name" value="KRAB domain (Kruppel-associated box)"/>
    <property type="match status" value="1"/>
</dbReference>
<keyword evidence="7" id="KW-0677">Repeat</keyword>
<dbReference type="Gene3D" id="2.170.270.10">
    <property type="entry name" value="SET domain"/>
    <property type="match status" value="1"/>
</dbReference>
<evidence type="ECO:0000256" key="15">
    <source>
        <dbReference type="SAM" id="MobiDB-lite"/>
    </source>
</evidence>
<evidence type="ECO:0000259" key="17">
    <source>
        <dbReference type="PROSITE" id="PS50280"/>
    </source>
</evidence>
<keyword evidence="12" id="KW-0804">Transcription</keyword>
<dbReference type="PANTHER" id="PTHR16515">
    <property type="entry name" value="PR DOMAIN ZINC FINGER PROTEIN"/>
    <property type="match status" value="1"/>
</dbReference>
<dbReference type="SMART" id="SM00355">
    <property type="entry name" value="ZnF_C2H2"/>
    <property type="match status" value="6"/>
</dbReference>
<evidence type="ECO:0000256" key="6">
    <source>
        <dbReference type="ARBA" id="ARBA00022723"/>
    </source>
</evidence>
<evidence type="ECO:0000256" key="4">
    <source>
        <dbReference type="ARBA" id="ARBA00022679"/>
    </source>
</evidence>
<dbReference type="InterPro" id="IPR003655">
    <property type="entry name" value="aKRAB"/>
</dbReference>
<gene>
    <name evidence="19" type="ORF">Cfor_03048</name>
</gene>
<keyword evidence="20" id="KW-1185">Reference proteome</keyword>
<evidence type="ECO:0000256" key="9">
    <source>
        <dbReference type="ARBA" id="ARBA00022833"/>
    </source>
</evidence>
<dbReference type="FunFam" id="3.30.160.60:FF:000176">
    <property type="entry name" value="zinc finger protein 70"/>
    <property type="match status" value="1"/>
</dbReference>
<dbReference type="FunFam" id="3.30.160.60:FF:001839">
    <property type="entry name" value="Uncharacterized protein"/>
    <property type="match status" value="1"/>
</dbReference>
<dbReference type="GO" id="GO:0003690">
    <property type="term" value="F:double-stranded DNA binding"/>
    <property type="evidence" value="ECO:0007669"/>
    <property type="project" value="UniProtKB-ARBA"/>
</dbReference>
<keyword evidence="5" id="KW-0949">S-adenosyl-L-methionine</keyword>
<dbReference type="GO" id="GO:0005634">
    <property type="term" value="C:nucleus"/>
    <property type="evidence" value="ECO:0007669"/>
    <property type="project" value="UniProtKB-SubCell"/>
</dbReference>
<evidence type="ECO:0000256" key="5">
    <source>
        <dbReference type="ARBA" id="ARBA00022691"/>
    </source>
</evidence>
<dbReference type="Pfam" id="PF00096">
    <property type="entry name" value="zf-C2H2"/>
    <property type="match status" value="4"/>
</dbReference>
<feature type="region of interest" description="Disordered" evidence="15">
    <location>
        <begin position="201"/>
        <end position="221"/>
    </location>
</feature>
<keyword evidence="3" id="KW-0489">Methyltransferase</keyword>
<dbReference type="OrthoDB" id="8187426at2759"/>
<keyword evidence="8 14" id="KW-0863">Zinc-finger</keyword>
<protein>
    <recommendedName>
        <fullName evidence="21">Histone-lysine N-methyltransferase PRDM9</fullName>
    </recommendedName>
</protein>
<proteinExistence type="inferred from homology"/>
<feature type="region of interest" description="Disordered" evidence="15">
    <location>
        <begin position="144"/>
        <end position="170"/>
    </location>
</feature>